<keyword evidence="3" id="KW-0863">Zinc-finger</keyword>
<evidence type="ECO:0000256" key="4">
    <source>
        <dbReference type="ARBA" id="ARBA00022833"/>
    </source>
</evidence>
<dbReference type="Gene3D" id="3.30.160.60">
    <property type="entry name" value="Classic Zinc Finger"/>
    <property type="match status" value="1"/>
</dbReference>
<dbReference type="InterPro" id="IPR013085">
    <property type="entry name" value="U1-CZ_Znf_C2H2"/>
</dbReference>
<evidence type="ECO:0000259" key="7">
    <source>
        <dbReference type="PROSITE" id="PS50171"/>
    </source>
</evidence>
<protein>
    <submittedName>
        <fullName evidence="8">U1 zinc finger</fullName>
    </submittedName>
</protein>
<name>A0A1S8X870_OPIVI</name>
<evidence type="ECO:0000313" key="8">
    <source>
        <dbReference type="EMBL" id="OON22866.1"/>
    </source>
</evidence>
<dbReference type="GO" id="GO:0008270">
    <property type="term" value="F:zinc ion binding"/>
    <property type="evidence" value="ECO:0007669"/>
    <property type="project" value="UniProtKB-KW"/>
</dbReference>
<feature type="compositionally biased region" description="Basic and acidic residues" evidence="6">
    <location>
        <begin position="52"/>
        <end position="63"/>
    </location>
</feature>
<feature type="domain" description="Matrin-type" evidence="7">
    <location>
        <begin position="11"/>
        <end position="42"/>
    </location>
</feature>
<dbReference type="InterPro" id="IPR040023">
    <property type="entry name" value="WBP4"/>
</dbReference>
<dbReference type="SMART" id="SM00451">
    <property type="entry name" value="ZnF_U1"/>
    <property type="match status" value="1"/>
</dbReference>
<organism evidence="8 9">
    <name type="scientific">Opisthorchis viverrini</name>
    <name type="common">Southeast Asian liver fluke</name>
    <dbReference type="NCBI Taxonomy" id="6198"/>
    <lineage>
        <taxon>Eukaryota</taxon>
        <taxon>Metazoa</taxon>
        <taxon>Spiralia</taxon>
        <taxon>Lophotrochozoa</taxon>
        <taxon>Platyhelminthes</taxon>
        <taxon>Trematoda</taxon>
        <taxon>Digenea</taxon>
        <taxon>Opisthorchiida</taxon>
        <taxon>Opisthorchiata</taxon>
        <taxon>Opisthorchiidae</taxon>
        <taxon>Opisthorchis</taxon>
    </lineage>
</organism>
<dbReference type="GO" id="GO:0071011">
    <property type="term" value="C:precatalytic spliceosome"/>
    <property type="evidence" value="ECO:0007669"/>
    <property type="project" value="TreeGrafter"/>
</dbReference>
<keyword evidence="5" id="KW-0539">Nucleus</keyword>
<evidence type="ECO:0000256" key="3">
    <source>
        <dbReference type="ARBA" id="ARBA00022771"/>
    </source>
</evidence>
<accession>A0A1S8X870</accession>
<dbReference type="Proteomes" id="UP000243686">
    <property type="component" value="Unassembled WGS sequence"/>
</dbReference>
<feature type="compositionally biased region" description="Polar residues" evidence="6">
    <location>
        <begin position="64"/>
        <end position="77"/>
    </location>
</feature>
<evidence type="ECO:0000256" key="2">
    <source>
        <dbReference type="ARBA" id="ARBA00022723"/>
    </source>
</evidence>
<dbReference type="PANTHER" id="PTHR13173:SF10">
    <property type="entry name" value="WW DOMAIN-BINDING PROTEIN 4"/>
    <property type="match status" value="1"/>
</dbReference>
<dbReference type="InterPro" id="IPR003604">
    <property type="entry name" value="Matrin/U1-like-C_Znf_C2H2"/>
</dbReference>
<dbReference type="AlphaFoldDB" id="A0A1S8X870"/>
<proteinExistence type="predicted"/>
<evidence type="ECO:0000256" key="5">
    <source>
        <dbReference type="ARBA" id="ARBA00023242"/>
    </source>
</evidence>
<dbReference type="InterPro" id="IPR036236">
    <property type="entry name" value="Znf_C2H2_sf"/>
</dbReference>
<keyword evidence="4" id="KW-0862">Zinc</keyword>
<dbReference type="EMBL" id="KV891665">
    <property type="protein sequence ID" value="OON22866.1"/>
    <property type="molecule type" value="Genomic_DNA"/>
</dbReference>
<dbReference type="SUPFAM" id="SSF57667">
    <property type="entry name" value="beta-beta-alpha zinc fingers"/>
    <property type="match status" value="1"/>
</dbReference>
<evidence type="ECO:0000313" key="9">
    <source>
        <dbReference type="Proteomes" id="UP000243686"/>
    </source>
</evidence>
<dbReference type="PANTHER" id="PTHR13173">
    <property type="entry name" value="WW DOMAIN BINDING PROTEIN 4"/>
    <property type="match status" value="1"/>
</dbReference>
<dbReference type="GO" id="GO:0003723">
    <property type="term" value="F:RNA binding"/>
    <property type="evidence" value="ECO:0007669"/>
    <property type="project" value="TreeGrafter"/>
</dbReference>
<reference evidence="8 9" key="1">
    <citation type="submission" date="2015-03" db="EMBL/GenBank/DDBJ databases">
        <title>Draft genome of the nematode, Opisthorchis viverrini.</title>
        <authorList>
            <person name="Mitreva M."/>
        </authorList>
    </citation>
    <scope>NUCLEOTIDE SEQUENCE [LARGE SCALE GENOMIC DNA]</scope>
    <source>
        <strain evidence="8">Khon Kaen</strain>
    </source>
</reference>
<dbReference type="InterPro" id="IPR000690">
    <property type="entry name" value="Matrin/U1-C_Znf_C2H2"/>
</dbReference>
<dbReference type="Pfam" id="PF06220">
    <property type="entry name" value="zf-U1"/>
    <property type="match status" value="1"/>
</dbReference>
<evidence type="ECO:0000256" key="6">
    <source>
        <dbReference type="SAM" id="MobiDB-lite"/>
    </source>
</evidence>
<dbReference type="GO" id="GO:0000398">
    <property type="term" value="P:mRNA splicing, via spliceosome"/>
    <property type="evidence" value="ECO:0007669"/>
    <property type="project" value="InterPro"/>
</dbReference>
<evidence type="ECO:0000256" key="1">
    <source>
        <dbReference type="ARBA" id="ARBA00004123"/>
    </source>
</evidence>
<keyword evidence="9" id="KW-1185">Reference proteome</keyword>
<comment type="subcellular location">
    <subcellularLocation>
        <location evidence="1">Nucleus</location>
    </subcellularLocation>
</comment>
<gene>
    <name evidence="8" type="ORF">X801_01236</name>
</gene>
<dbReference type="PROSITE" id="PS50171">
    <property type="entry name" value="ZF_MATRIN"/>
    <property type="match status" value="1"/>
</dbReference>
<sequence length="77" mass="9004">MADYWKSNPKKFCDVCKCWMADNKISVQNHESGLRHKANVEKKMNELLRNNKNSEREEQKLRDSIQQMNDVGFAASS</sequence>
<feature type="region of interest" description="Disordered" evidence="6">
    <location>
        <begin position="51"/>
        <end position="77"/>
    </location>
</feature>
<keyword evidence="2" id="KW-0479">Metal-binding</keyword>